<evidence type="ECO:0000313" key="4">
    <source>
        <dbReference type="EMBL" id="TVU04958.1"/>
    </source>
</evidence>
<dbReference type="InterPro" id="IPR013761">
    <property type="entry name" value="SAM/pointed_sf"/>
</dbReference>
<dbReference type="Proteomes" id="UP000324897">
    <property type="component" value="Unassembled WGS sequence"/>
</dbReference>
<keyword evidence="5" id="KW-1185">Reference proteome</keyword>
<feature type="compositionally biased region" description="Basic and acidic residues" evidence="2">
    <location>
        <begin position="204"/>
        <end position="216"/>
    </location>
</feature>
<dbReference type="OrthoDB" id="76949at2759"/>
<feature type="region of interest" description="Disordered" evidence="2">
    <location>
        <begin position="1"/>
        <end position="75"/>
    </location>
</feature>
<evidence type="ECO:0000259" key="3">
    <source>
        <dbReference type="SMART" id="SM00454"/>
    </source>
</evidence>
<accession>A0A5J9T262</accession>
<feature type="compositionally biased region" description="Polar residues" evidence="2">
    <location>
        <begin position="151"/>
        <end position="167"/>
    </location>
</feature>
<dbReference type="AlphaFoldDB" id="A0A5J9T262"/>
<dbReference type="SUPFAM" id="SSF47769">
    <property type="entry name" value="SAM/Pointed domain"/>
    <property type="match status" value="1"/>
</dbReference>
<dbReference type="EMBL" id="RWGY01000051">
    <property type="protein sequence ID" value="TVU04958.1"/>
    <property type="molecule type" value="Genomic_DNA"/>
</dbReference>
<dbReference type="PANTHER" id="PTHR10627">
    <property type="entry name" value="SCP160"/>
    <property type="match status" value="1"/>
</dbReference>
<dbReference type="Pfam" id="PF00536">
    <property type="entry name" value="SAM_1"/>
    <property type="match status" value="1"/>
</dbReference>
<dbReference type="PANTHER" id="PTHR10627:SF74">
    <property type="entry name" value="OS08G0526500 PROTEIN"/>
    <property type="match status" value="1"/>
</dbReference>
<gene>
    <name evidence="4" type="ORF">EJB05_48103</name>
</gene>
<comment type="caution">
    <text evidence="4">The sequence shown here is derived from an EMBL/GenBank/DDBJ whole genome shotgun (WGS) entry which is preliminary data.</text>
</comment>
<evidence type="ECO:0000313" key="5">
    <source>
        <dbReference type="Proteomes" id="UP000324897"/>
    </source>
</evidence>
<name>A0A5J9T262_9POAL</name>
<organism evidence="4 5">
    <name type="scientific">Eragrostis curvula</name>
    <name type="common">weeping love grass</name>
    <dbReference type="NCBI Taxonomy" id="38414"/>
    <lineage>
        <taxon>Eukaryota</taxon>
        <taxon>Viridiplantae</taxon>
        <taxon>Streptophyta</taxon>
        <taxon>Embryophyta</taxon>
        <taxon>Tracheophyta</taxon>
        <taxon>Spermatophyta</taxon>
        <taxon>Magnoliopsida</taxon>
        <taxon>Liliopsida</taxon>
        <taxon>Poales</taxon>
        <taxon>Poaceae</taxon>
        <taxon>PACMAD clade</taxon>
        <taxon>Chloridoideae</taxon>
        <taxon>Eragrostideae</taxon>
        <taxon>Eragrostidinae</taxon>
        <taxon>Eragrostis</taxon>
    </lineage>
</organism>
<evidence type="ECO:0000256" key="1">
    <source>
        <dbReference type="ARBA" id="ARBA00022737"/>
    </source>
</evidence>
<feature type="compositionally biased region" description="Polar residues" evidence="2">
    <location>
        <begin position="186"/>
        <end position="195"/>
    </location>
</feature>
<feature type="domain" description="SAM" evidence="3">
    <location>
        <begin position="244"/>
        <end position="316"/>
    </location>
</feature>
<dbReference type="Gene3D" id="1.10.150.50">
    <property type="entry name" value="Transcription Factor, Ets-1"/>
    <property type="match status" value="1"/>
</dbReference>
<protein>
    <recommendedName>
        <fullName evidence="3">SAM domain-containing protein</fullName>
    </recommendedName>
</protein>
<dbReference type="SMART" id="SM00454">
    <property type="entry name" value="SAM"/>
    <property type="match status" value="1"/>
</dbReference>
<feature type="non-terminal residue" evidence="4">
    <location>
        <position position="1"/>
    </location>
</feature>
<feature type="region of interest" description="Disordered" evidence="2">
    <location>
        <begin position="151"/>
        <end position="247"/>
    </location>
</feature>
<dbReference type="Gramene" id="TVU04958">
    <property type="protein sequence ID" value="TVU04958"/>
    <property type="gene ID" value="EJB05_48103"/>
</dbReference>
<sequence>NLFRLSFRPRRSPPLSSPPRPSFRPLLADGTLRAPSPRRRRTLAMYADRSSGRKRSVRDRLGSDGGSSRSRSGDAKRVPHYTIQTWVVWSETILATAAVDIVVYGADVIISIGRLMGPGDVSFIRILWEPQIHMIYCWLLASIVHNSAELSSRTRQANPKSSLQRSTEVVKKSSVPDLREKLSGVQHPQLSSTIQIPKPAPEIAKSEKPVQKRETPAAEAPSVPKKVSAPAPAPAPAPSAPKLSKEKPDASLDNLLKSLDLEKYLINFQAEEACLIDLYVDMKALIYMNEEDMKSLGIPMGPRKKILQALAYKKRKSSKSSAAS</sequence>
<keyword evidence="1" id="KW-0677">Repeat</keyword>
<proteinExistence type="predicted"/>
<feature type="compositionally biased region" description="Low complexity" evidence="2">
    <location>
        <begin position="220"/>
        <end position="230"/>
    </location>
</feature>
<dbReference type="FunFam" id="1.10.150.50:FF:000077">
    <property type="entry name" value="DDHD domain-containing 2"/>
    <property type="match status" value="1"/>
</dbReference>
<dbReference type="InterPro" id="IPR001660">
    <property type="entry name" value="SAM"/>
</dbReference>
<reference evidence="4 5" key="1">
    <citation type="journal article" date="2019" name="Sci. Rep.">
        <title>A high-quality genome of Eragrostis curvula grass provides insights into Poaceae evolution and supports new strategies to enhance forage quality.</title>
        <authorList>
            <person name="Carballo J."/>
            <person name="Santos B.A.C.M."/>
            <person name="Zappacosta D."/>
            <person name="Garbus I."/>
            <person name="Selva J.P."/>
            <person name="Gallo C.A."/>
            <person name="Diaz A."/>
            <person name="Albertini E."/>
            <person name="Caccamo M."/>
            <person name="Echenique V."/>
        </authorList>
    </citation>
    <scope>NUCLEOTIDE SEQUENCE [LARGE SCALE GENOMIC DNA]</scope>
    <source>
        <strain evidence="5">cv. Victoria</strain>
        <tissue evidence="4">Leaf</tissue>
    </source>
</reference>
<evidence type="ECO:0000256" key="2">
    <source>
        <dbReference type="SAM" id="MobiDB-lite"/>
    </source>
</evidence>